<keyword evidence="2" id="KW-0238">DNA-binding</keyword>
<dbReference type="PANTHER" id="PTHR30146">
    <property type="entry name" value="LACI-RELATED TRANSCRIPTIONAL REPRESSOR"/>
    <property type="match status" value="1"/>
</dbReference>
<dbReference type="InterPro" id="IPR010982">
    <property type="entry name" value="Lambda_DNA-bd_dom_sf"/>
</dbReference>
<keyword evidence="6" id="KW-1185">Reference proteome</keyword>
<evidence type="ECO:0000313" key="5">
    <source>
        <dbReference type="EMBL" id="MDQ0467764.1"/>
    </source>
</evidence>
<gene>
    <name evidence="5" type="ORF">QO011_000759</name>
</gene>
<sequence>MKGRRGFQQSAFTLTDVAREAGVSEITVSRVIRAKGAIAEETRRRVEAAIRKVGYVPNRIAGSLASAGSDLIGIIIPSLGNIVFPDVLRGLHDAISGRGFRAVVSVTDYRLDAERDLVRALLSWRPAALIVTGCEHEPDSRHMLAHAGLTVVEVMDIDGDPIDIAVGMSHARAGRETAAFLLGRGYRRFGYVGHDLERDLRARRRREAFLATIRQAGASLAGEVIVPGPSSVPAGRTALAALRDAHGGIDAVYFSNDDMAIGGVFHCMAAGIAVPASLAIAGFNGLDMGQALPQPLTTVLTRRYEIGRCAGQAVLDRFDGLAVPAATDVGFELLPGATA</sequence>
<dbReference type="PROSITE" id="PS50932">
    <property type="entry name" value="HTH_LACI_2"/>
    <property type="match status" value="1"/>
</dbReference>
<accession>A0ABU0J0I5</accession>
<comment type="caution">
    <text evidence="5">The sequence shown here is derived from an EMBL/GenBank/DDBJ whole genome shotgun (WGS) entry which is preliminary data.</text>
</comment>
<reference evidence="5 6" key="1">
    <citation type="submission" date="2023-07" db="EMBL/GenBank/DDBJ databases">
        <title>Genomic Encyclopedia of Type Strains, Phase IV (KMG-IV): sequencing the most valuable type-strain genomes for metagenomic binning, comparative biology and taxonomic classification.</title>
        <authorList>
            <person name="Goeker M."/>
        </authorList>
    </citation>
    <scope>NUCLEOTIDE SEQUENCE [LARGE SCALE GENOMIC DNA]</scope>
    <source>
        <strain evidence="5 6">DSM 19619</strain>
    </source>
</reference>
<dbReference type="Gene3D" id="1.10.260.40">
    <property type="entry name" value="lambda repressor-like DNA-binding domains"/>
    <property type="match status" value="1"/>
</dbReference>
<dbReference type="Pfam" id="PF13377">
    <property type="entry name" value="Peripla_BP_3"/>
    <property type="match status" value="1"/>
</dbReference>
<dbReference type="PROSITE" id="PS00356">
    <property type="entry name" value="HTH_LACI_1"/>
    <property type="match status" value="1"/>
</dbReference>
<dbReference type="CDD" id="cd01575">
    <property type="entry name" value="PBP1_GntR"/>
    <property type="match status" value="1"/>
</dbReference>
<organism evidence="5 6">
    <name type="scientific">Labrys wisconsinensis</name>
    <dbReference type="NCBI Taxonomy" id="425677"/>
    <lineage>
        <taxon>Bacteria</taxon>
        <taxon>Pseudomonadati</taxon>
        <taxon>Pseudomonadota</taxon>
        <taxon>Alphaproteobacteria</taxon>
        <taxon>Hyphomicrobiales</taxon>
        <taxon>Xanthobacteraceae</taxon>
        <taxon>Labrys</taxon>
    </lineage>
</organism>
<evidence type="ECO:0000256" key="1">
    <source>
        <dbReference type="ARBA" id="ARBA00023015"/>
    </source>
</evidence>
<evidence type="ECO:0000313" key="6">
    <source>
        <dbReference type="Proteomes" id="UP001242480"/>
    </source>
</evidence>
<evidence type="ECO:0000256" key="2">
    <source>
        <dbReference type="ARBA" id="ARBA00023125"/>
    </source>
</evidence>
<protein>
    <submittedName>
        <fullName evidence="5">LacI family gluconate utilization system Gnt-I transcriptional repressor</fullName>
    </submittedName>
</protein>
<evidence type="ECO:0000256" key="3">
    <source>
        <dbReference type="ARBA" id="ARBA00023163"/>
    </source>
</evidence>
<proteinExistence type="predicted"/>
<dbReference type="Pfam" id="PF00356">
    <property type="entry name" value="LacI"/>
    <property type="match status" value="1"/>
</dbReference>
<dbReference type="RefSeq" id="WP_307267898.1">
    <property type="nucleotide sequence ID" value="NZ_JAUSVX010000001.1"/>
</dbReference>
<dbReference type="SMART" id="SM00354">
    <property type="entry name" value="HTH_LACI"/>
    <property type="match status" value="1"/>
</dbReference>
<feature type="domain" description="HTH lacI-type" evidence="4">
    <location>
        <begin position="12"/>
        <end position="66"/>
    </location>
</feature>
<dbReference type="SUPFAM" id="SSF47413">
    <property type="entry name" value="lambda repressor-like DNA-binding domains"/>
    <property type="match status" value="1"/>
</dbReference>
<dbReference type="SUPFAM" id="SSF53822">
    <property type="entry name" value="Periplasmic binding protein-like I"/>
    <property type="match status" value="1"/>
</dbReference>
<name>A0ABU0J0I5_9HYPH</name>
<evidence type="ECO:0000259" key="4">
    <source>
        <dbReference type="PROSITE" id="PS50932"/>
    </source>
</evidence>
<keyword evidence="1" id="KW-0805">Transcription regulation</keyword>
<dbReference type="Proteomes" id="UP001242480">
    <property type="component" value="Unassembled WGS sequence"/>
</dbReference>
<dbReference type="Gene3D" id="3.40.50.2300">
    <property type="match status" value="2"/>
</dbReference>
<dbReference type="InterPro" id="IPR046335">
    <property type="entry name" value="LacI/GalR-like_sensor"/>
</dbReference>
<dbReference type="EMBL" id="JAUSVX010000001">
    <property type="protein sequence ID" value="MDQ0467764.1"/>
    <property type="molecule type" value="Genomic_DNA"/>
</dbReference>
<dbReference type="InterPro" id="IPR028082">
    <property type="entry name" value="Peripla_BP_I"/>
</dbReference>
<dbReference type="InterPro" id="IPR000843">
    <property type="entry name" value="HTH_LacI"/>
</dbReference>
<dbReference type="PANTHER" id="PTHR30146:SF33">
    <property type="entry name" value="TRANSCRIPTIONAL REGULATOR"/>
    <property type="match status" value="1"/>
</dbReference>
<keyword evidence="3" id="KW-0804">Transcription</keyword>
<dbReference type="CDD" id="cd01392">
    <property type="entry name" value="HTH_LacI"/>
    <property type="match status" value="1"/>
</dbReference>